<comment type="subcellular location">
    <subcellularLocation>
        <location evidence="1">Membrane</location>
    </subcellularLocation>
</comment>
<protein>
    <submittedName>
        <fullName evidence="9">Protocadherin Fat 3 isoform X1</fullName>
    </submittedName>
</protein>
<comment type="caution">
    <text evidence="9">The sequence shown here is derived from an EMBL/GenBank/DDBJ whole genome shotgun (WGS) entry which is preliminary data.</text>
</comment>
<evidence type="ECO:0000313" key="10">
    <source>
        <dbReference type="Proteomes" id="UP001279410"/>
    </source>
</evidence>
<dbReference type="GO" id="GO:0007156">
    <property type="term" value="P:homophilic cell adhesion via plasma membrane adhesion molecules"/>
    <property type="evidence" value="ECO:0007669"/>
    <property type="project" value="InterPro"/>
</dbReference>
<reference evidence="9" key="1">
    <citation type="submission" date="2022-08" db="EMBL/GenBank/DDBJ databases">
        <title>Genome sequencing of akame (Lates japonicus).</title>
        <authorList>
            <person name="Hashiguchi Y."/>
            <person name="Takahashi H."/>
        </authorList>
    </citation>
    <scope>NUCLEOTIDE SEQUENCE</scope>
    <source>
        <strain evidence="9">Kochi</strain>
    </source>
</reference>
<dbReference type="PROSITE" id="PS50268">
    <property type="entry name" value="CADHERIN_2"/>
    <property type="match status" value="2"/>
</dbReference>
<dbReference type="InterPro" id="IPR020894">
    <property type="entry name" value="Cadherin_CS"/>
</dbReference>
<accession>A0AAD3MFG5</accession>
<feature type="domain" description="Cadherin" evidence="8">
    <location>
        <begin position="2"/>
        <end position="44"/>
    </location>
</feature>
<dbReference type="EMBL" id="BRZM01000015">
    <property type="protein sequence ID" value="GLD52944.1"/>
    <property type="molecule type" value="Genomic_DNA"/>
</dbReference>
<name>A0AAD3MFG5_LATJO</name>
<dbReference type="Pfam" id="PF00028">
    <property type="entry name" value="Cadherin"/>
    <property type="match status" value="1"/>
</dbReference>
<dbReference type="InterPro" id="IPR015919">
    <property type="entry name" value="Cadherin-like_sf"/>
</dbReference>
<keyword evidence="2" id="KW-0812">Transmembrane</keyword>
<dbReference type="PROSITE" id="PS00232">
    <property type="entry name" value="CADHERIN_1"/>
    <property type="match status" value="1"/>
</dbReference>
<dbReference type="Proteomes" id="UP001279410">
    <property type="component" value="Unassembled WGS sequence"/>
</dbReference>
<feature type="domain" description="Cadherin" evidence="8">
    <location>
        <begin position="45"/>
        <end position="102"/>
    </location>
</feature>
<proteinExistence type="predicted"/>
<feature type="non-terminal residue" evidence="9">
    <location>
        <position position="102"/>
    </location>
</feature>
<evidence type="ECO:0000313" key="9">
    <source>
        <dbReference type="EMBL" id="GLD52944.1"/>
    </source>
</evidence>
<evidence type="ECO:0000256" key="5">
    <source>
        <dbReference type="ARBA" id="ARBA00022989"/>
    </source>
</evidence>
<evidence type="ECO:0000256" key="4">
    <source>
        <dbReference type="ARBA" id="ARBA00022837"/>
    </source>
</evidence>
<dbReference type="GO" id="GO:0005509">
    <property type="term" value="F:calcium ion binding"/>
    <property type="evidence" value="ECO:0007669"/>
    <property type="project" value="UniProtKB-UniRule"/>
</dbReference>
<dbReference type="GO" id="GO:0009653">
    <property type="term" value="P:anatomical structure morphogenesis"/>
    <property type="evidence" value="ECO:0007669"/>
    <property type="project" value="UniProtKB-ARBA"/>
</dbReference>
<dbReference type="PANTHER" id="PTHR24026">
    <property type="entry name" value="FAT ATYPICAL CADHERIN-RELATED"/>
    <property type="match status" value="1"/>
</dbReference>
<dbReference type="AlphaFoldDB" id="A0AAD3MFG5"/>
<dbReference type="Gene3D" id="2.60.40.60">
    <property type="entry name" value="Cadherins"/>
    <property type="match status" value="2"/>
</dbReference>
<keyword evidence="5" id="KW-1133">Transmembrane helix</keyword>
<keyword evidence="10" id="KW-1185">Reference proteome</keyword>
<keyword evidence="6" id="KW-0472">Membrane</keyword>
<dbReference type="InterPro" id="IPR002126">
    <property type="entry name" value="Cadherin-like_dom"/>
</dbReference>
<evidence type="ECO:0000256" key="1">
    <source>
        <dbReference type="ARBA" id="ARBA00004370"/>
    </source>
</evidence>
<sequence>MLDRETKDSYWLTVYAGDHGVVPQFATIEVFVQVEDVNDNAPLTSEPMYRPSVPENSPRDVSVIQIQAQDPDATPPAAAVDRLSYRIISGNPQNFFTINTRT</sequence>
<keyword evidence="4 7" id="KW-0106">Calcium</keyword>
<dbReference type="CDD" id="cd11304">
    <property type="entry name" value="Cadherin_repeat"/>
    <property type="match status" value="2"/>
</dbReference>
<evidence type="ECO:0000259" key="8">
    <source>
        <dbReference type="PROSITE" id="PS50268"/>
    </source>
</evidence>
<dbReference type="PANTHER" id="PTHR24026:SF49">
    <property type="entry name" value="PROTOCADHERIN FAT 3"/>
    <property type="match status" value="1"/>
</dbReference>
<evidence type="ECO:0000256" key="7">
    <source>
        <dbReference type="PROSITE-ProRule" id="PRU00043"/>
    </source>
</evidence>
<dbReference type="GO" id="GO:0005886">
    <property type="term" value="C:plasma membrane"/>
    <property type="evidence" value="ECO:0007669"/>
    <property type="project" value="InterPro"/>
</dbReference>
<dbReference type="PRINTS" id="PR00205">
    <property type="entry name" value="CADHERIN"/>
</dbReference>
<evidence type="ECO:0000256" key="6">
    <source>
        <dbReference type="ARBA" id="ARBA00023136"/>
    </source>
</evidence>
<gene>
    <name evidence="9" type="ORF">AKAME5_000577000</name>
</gene>
<evidence type="ECO:0000256" key="3">
    <source>
        <dbReference type="ARBA" id="ARBA00022737"/>
    </source>
</evidence>
<dbReference type="SUPFAM" id="SSF49313">
    <property type="entry name" value="Cadherin-like"/>
    <property type="match status" value="2"/>
</dbReference>
<keyword evidence="3" id="KW-0677">Repeat</keyword>
<organism evidence="9 10">
    <name type="scientific">Lates japonicus</name>
    <name type="common">Japanese lates</name>
    <dbReference type="NCBI Taxonomy" id="270547"/>
    <lineage>
        <taxon>Eukaryota</taxon>
        <taxon>Metazoa</taxon>
        <taxon>Chordata</taxon>
        <taxon>Craniata</taxon>
        <taxon>Vertebrata</taxon>
        <taxon>Euteleostomi</taxon>
        <taxon>Actinopterygii</taxon>
        <taxon>Neopterygii</taxon>
        <taxon>Teleostei</taxon>
        <taxon>Neoteleostei</taxon>
        <taxon>Acanthomorphata</taxon>
        <taxon>Carangaria</taxon>
        <taxon>Carangaria incertae sedis</taxon>
        <taxon>Centropomidae</taxon>
        <taxon>Lates</taxon>
    </lineage>
</organism>
<evidence type="ECO:0000256" key="2">
    <source>
        <dbReference type="ARBA" id="ARBA00022692"/>
    </source>
</evidence>